<evidence type="ECO:0000256" key="10">
    <source>
        <dbReference type="ARBA" id="ARBA00047899"/>
    </source>
</evidence>
<sequence length="626" mass="69634">MSSSQMDKYHVLHLVGQGCFGKVYKGRRRHTGQIVAMKFISKRGKPEKDQQQLRLEIGILQRLEHENIIRLLDWFETTTDFVVVTQFAYGELFEIFQDDKRLPEAEVSNIARQLVKALNYLHSQKVIHRDMKPQNVLIGSNGTVKLCDFGFARAMSSDTTVLTSIKGTPLYMAPELVQEQPYDGSVDLWSLGVICYELFVGQPPFYTNSLMALIRLIVEKPVRFPESMSQTFRSFLQGLLQKDPKMRLGWPDLLHHPFVADPGQLASATDRASAARQTSQASQQAPVAKGLEILPPPEPWENVARRPDETSNFHGDLQVLNAALRTISPEQFSPHGLLRLVGLLAAWKEFLECDVATLRSSMSLLKSVVGLSATSAAGMPLANGVQAGVELLLQIFESIANNADIAELQQTFQAYGIVAALLKFLAGAPVEQGSDSCSPAISCALQLLAVLVLHHHLLAYEFVQRGGLQMVVSRRLLSPELATTSREDANVVVDVLVIISQLARLSQDYYPLLRSMHLCSSLRDLLTCGNANVRAKALNAVGNMVRHSDEFYDGMLQDGIIHRLIDLCDDNDSACRKFASFALGNSAFHSDALYRDLAPAVPRLLRSLMQNEHILREFQVYLGERI</sequence>
<keyword evidence="9" id="KW-0206">Cytoskeleton</keyword>
<feature type="domain" description="Protein kinase" evidence="15">
    <location>
        <begin position="9"/>
        <end position="259"/>
    </location>
</feature>
<comment type="caution">
    <text evidence="16">The sequence shown here is derived from an EMBL/GenBank/DDBJ whole genome shotgun (WGS) entry which is preliminary data.</text>
</comment>
<evidence type="ECO:0000256" key="9">
    <source>
        <dbReference type="ARBA" id="ARBA00023212"/>
    </source>
</evidence>
<keyword evidence="4" id="KW-0723">Serine/threonine-protein kinase</keyword>
<protein>
    <recommendedName>
        <fullName evidence="2">non-specific serine/threonine protein kinase</fullName>
        <ecNumber evidence="2">2.7.11.1</ecNumber>
    </recommendedName>
    <alternativeName>
        <fullName evidence="12">Fused homolog</fullName>
    </alternativeName>
</protein>
<proteinExistence type="predicted"/>
<dbReference type="GO" id="GO:0005737">
    <property type="term" value="C:cytoplasm"/>
    <property type="evidence" value="ECO:0007669"/>
    <property type="project" value="TreeGrafter"/>
</dbReference>
<comment type="subcellular location">
    <subcellularLocation>
        <location evidence="1">Cytoplasm</location>
        <location evidence="1">Cytoskeleton</location>
    </subcellularLocation>
</comment>
<dbReference type="Gene3D" id="1.10.510.10">
    <property type="entry name" value="Transferase(Phosphotransferase) domain 1"/>
    <property type="match status" value="1"/>
</dbReference>
<evidence type="ECO:0000256" key="4">
    <source>
        <dbReference type="ARBA" id="ARBA00022527"/>
    </source>
</evidence>
<evidence type="ECO:0000256" key="7">
    <source>
        <dbReference type="ARBA" id="ARBA00022777"/>
    </source>
</evidence>
<evidence type="ECO:0000313" key="16">
    <source>
        <dbReference type="EMBL" id="CAE7170794.1"/>
    </source>
</evidence>
<evidence type="ECO:0000256" key="14">
    <source>
        <dbReference type="SAM" id="MobiDB-lite"/>
    </source>
</evidence>
<dbReference type="Gene3D" id="1.25.10.10">
    <property type="entry name" value="Leucine-rich Repeat Variant"/>
    <property type="match status" value="1"/>
</dbReference>
<accession>A0A812IPI7</accession>
<dbReference type="FunFam" id="1.10.510.10:FF:000292">
    <property type="entry name" value="Serine/threonine-protein kinase 36"/>
    <property type="match status" value="1"/>
</dbReference>
<evidence type="ECO:0000313" key="17">
    <source>
        <dbReference type="Proteomes" id="UP000649617"/>
    </source>
</evidence>
<evidence type="ECO:0000256" key="11">
    <source>
        <dbReference type="ARBA" id="ARBA00048679"/>
    </source>
</evidence>
<keyword evidence="7" id="KW-0418">Kinase</keyword>
<evidence type="ECO:0000256" key="3">
    <source>
        <dbReference type="ARBA" id="ARBA00022490"/>
    </source>
</evidence>
<reference evidence="16" key="1">
    <citation type="submission" date="2021-02" db="EMBL/GenBank/DDBJ databases">
        <authorList>
            <person name="Dougan E. K."/>
            <person name="Rhodes N."/>
            <person name="Thang M."/>
            <person name="Chan C."/>
        </authorList>
    </citation>
    <scope>NUCLEOTIDE SEQUENCE</scope>
</reference>
<dbReference type="InterPro" id="IPR008271">
    <property type="entry name" value="Ser/Thr_kinase_AS"/>
</dbReference>
<keyword evidence="5" id="KW-0808">Transferase</keyword>
<dbReference type="InterPro" id="IPR000719">
    <property type="entry name" value="Prot_kinase_dom"/>
</dbReference>
<keyword evidence="3" id="KW-0963">Cytoplasm</keyword>
<dbReference type="CDD" id="cd14002">
    <property type="entry name" value="STKc_STK36"/>
    <property type="match status" value="1"/>
</dbReference>
<feature type="binding site" evidence="13">
    <location>
        <position position="38"/>
    </location>
    <ligand>
        <name>ATP</name>
        <dbReference type="ChEBI" id="CHEBI:30616"/>
    </ligand>
</feature>
<comment type="catalytic activity">
    <reaction evidence="10">
        <text>L-threonyl-[protein] + ATP = O-phospho-L-threonyl-[protein] + ADP + H(+)</text>
        <dbReference type="Rhea" id="RHEA:46608"/>
        <dbReference type="Rhea" id="RHEA-COMP:11060"/>
        <dbReference type="Rhea" id="RHEA-COMP:11605"/>
        <dbReference type="ChEBI" id="CHEBI:15378"/>
        <dbReference type="ChEBI" id="CHEBI:30013"/>
        <dbReference type="ChEBI" id="CHEBI:30616"/>
        <dbReference type="ChEBI" id="CHEBI:61977"/>
        <dbReference type="ChEBI" id="CHEBI:456216"/>
        <dbReference type="EC" id="2.7.11.1"/>
    </reaction>
</comment>
<organism evidence="16 17">
    <name type="scientific">Symbiodinium pilosum</name>
    <name type="common">Dinoflagellate</name>
    <dbReference type="NCBI Taxonomy" id="2952"/>
    <lineage>
        <taxon>Eukaryota</taxon>
        <taxon>Sar</taxon>
        <taxon>Alveolata</taxon>
        <taxon>Dinophyceae</taxon>
        <taxon>Suessiales</taxon>
        <taxon>Symbiodiniaceae</taxon>
        <taxon>Symbiodinium</taxon>
    </lineage>
</organism>
<keyword evidence="6 13" id="KW-0547">Nucleotide-binding</keyword>
<evidence type="ECO:0000256" key="12">
    <source>
        <dbReference type="ARBA" id="ARBA00075375"/>
    </source>
</evidence>
<gene>
    <name evidence="16" type="primary">TIO</name>
    <name evidence="16" type="ORF">SPIL2461_LOCUS716</name>
</gene>
<evidence type="ECO:0000259" key="15">
    <source>
        <dbReference type="PROSITE" id="PS50011"/>
    </source>
</evidence>
<keyword evidence="8 13" id="KW-0067">ATP-binding</keyword>
<dbReference type="AlphaFoldDB" id="A0A812IPI7"/>
<name>A0A812IPI7_SYMPI</name>
<evidence type="ECO:0000256" key="1">
    <source>
        <dbReference type="ARBA" id="ARBA00004245"/>
    </source>
</evidence>
<dbReference type="SMART" id="SM00220">
    <property type="entry name" value="S_TKc"/>
    <property type="match status" value="1"/>
</dbReference>
<dbReference type="InterPro" id="IPR011009">
    <property type="entry name" value="Kinase-like_dom_sf"/>
</dbReference>
<evidence type="ECO:0000256" key="5">
    <source>
        <dbReference type="ARBA" id="ARBA00022679"/>
    </source>
</evidence>
<dbReference type="GO" id="GO:0005856">
    <property type="term" value="C:cytoskeleton"/>
    <property type="evidence" value="ECO:0007669"/>
    <property type="project" value="UniProtKB-SubCell"/>
</dbReference>
<dbReference type="InterPro" id="IPR017441">
    <property type="entry name" value="Protein_kinase_ATP_BS"/>
</dbReference>
<feature type="region of interest" description="Disordered" evidence="14">
    <location>
        <begin position="277"/>
        <end position="308"/>
    </location>
</feature>
<dbReference type="PANTHER" id="PTHR22983:SF6">
    <property type="entry name" value="SERINE_THREONINE-PROTEIN KINASE 36"/>
    <property type="match status" value="1"/>
</dbReference>
<dbReference type="GO" id="GO:0005524">
    <property type="term" value="F:ATP binding"/>
    <property type="evidence" value="ECO:0007669"/>
    <property type="project" value="UniProtKB-UniRule"/>
</dbReference>
<dbReference type="Proteomes" id="UP000649617">
    <property type="component" value="Unassembled WGS sequence"/>
</dbReference>
<dbReference type="SUPFAM" id="SSF56112">
    <property type="entry name" value="Protein kinase-like (PK-like)"/>
    <property type="match status" value="1"/>
</dbReference>
<dbReference type="InterPro" id="IPR016024">
    <property type="entry name" value="ARM-type_fold"/>
</dbReference>
<dbReference type="FunFam" id="3.30.200.20:FF:000042">
    <property type="entry name" value="Aurora kinase A"/>
    <property type="match status" value="1"/>
</dbReference>
<dbReference type="Pfam" id="PF00069">
    <property type="entry name" value="Pkinase"/>
    <property type="match status" value="1"/>
</dbReference>
<evidence type="ECO:0000256" key="13">
    <source>
        <dbReference type="PROSITE-ProRule" id="PRU10141"/>
    </source>
</evidence>
<evidence type="ECO:0000256" key="2">
    <source>
        <dbReference type="ARBA" id="ARBA00012513"/>
    </source>
</evidence>
<dbReference type="EC" id="2.7.11.1" evidence="2"/>
<dbReference type="InterPro" id="IPR011989">
    <property type="entry name" value="ARM-like"/>
</dbReference>
<keyword evidence="17" id="KW-1185">Reference proteome</keyword>
<dbReference type="SUPFAM" id="SSF48371">
    <property type="entry name" value="ARM repeat"/>
    <property type="match status" value="1"/>
</dbReference>
<dbReference type="EMBL" id="CAJNIZ010000614">
    <property type="protein sequence ID" value="CAE7170794.1"/>
    <property type="molecule type" value="Genomic_DNA"/>
</dbReference>
<dbReference type="OrthoDB" id="266718at2759"/>
<dbReference type="PROSITE" id="PS50011">
    <property type="entry name" value="PROTEIN_KINASE_DOM"/>
    <property type="match status" value="1"/>
</dbReference>
<dbReference type="GO" id="GO:0004674">
    <property type="term" value="F:protein serine/threonine kinase activity"/>
    <property type="evidence" value="ECO:0007669"/>
    <property type="project" value="UniProtKB-KW"/>
</dbReference>
<evidence type="ECO:0000256" key="6">
    <source>
        <dbReference type="ARBA" id="ARBA00022741"/>
    </source>
</evidence>
<dbReference type="PROSITE" id="PS00107">
    <property type="entry name" value="PROTEIN_KINASE_ATP"/>
    <property type="match status" value="1"/>
</dbReference>
<evidence type="ECO:0000256" key="8">
    <source>
        <dbReference type="ARBA" id="ARBA00022840"/>
    </source>
</evidence>
<dbReference type="PROSITE" id="PS00108">
    <property type="entry name" value="PROTEIN_KINASE_ST"/>
    <property type="match status" value="1"/>
</dbReference>
<comment type="catalytic activity">
    <reaction evidence="11">
        <text>L-seryl-[protein] + ATP = O-phospho-L-seryl-[protein] + ADP + H(+)</text>
        <dbReference type="Rhea" id="RHEA:17989"/>
        <dbReference type="Rhea" id="RHEA-COMP:9863"/>
        <dbReference type="Rhea" id="RHEA-COMP:11604"/>
        <dbReference type="ChEBI" id="CHEBI:15378"/>
        <dbReference type="ChEBI" id="CHEBI:29999"/>
        <dbReference type="ChEBI" id="CHEBI:30616"/>
        <dbReference type="ChEBI" id="CHEBI:83421"/>
        <dbReference type="ChEBI" id="CHEBI:456216"/>
        <dbReference type="EC" id="2.7.11.1"/>
    </reaction>
</comment>
<dbReference type="PANTHER" id="PTHR22983">
    <property type="entry name" value="PROTEIN KINASE RELATED"/>
    <property type="match status" value="1"/>
</dbReference>